<evidence type="ECO:0000256" key="5">
    <source>
        <dbReference type="SAM" id="MobiDB-lite"/>
    </source>
</evidence>
<dbReference type="Proteomes" id="UP000031967">
    <property type="component" value="Unassembled WGS sequence"/>
</dbReference>
<evidence type="ECO:0000313" key="8">
    <source>
        <dbReference type="Proteomes" id="UP000031967"/>
    </source>
</evidence>
<evidence type="ECO:0000256" key="4">
    <source>
        <dbReference type="ARBA" id="ARBA00022833"/>
    </source>
</evidence>
<comment type="caution">
    <text evidence="7">The sequence shown here is derived from an EMBL/GenBank/DDBJ whole genome shotgun (WGS) entry which is preliminary data.</text>
</comment>
<dbReference type="InterPro" id="IPR055438">
    <property type="entry name" value="AstE_AspA_cat"/>
</dbReference>
<dbReference type="EMBL" id="JXAK01000022">
    <property type="protein sequence ID" value="KIL40341.1"/>
    <property type="molecule type" value="Genomic_DNA"/>
</dbReference>
<dbReference type="Pfam" id="PF24827">
    <property type="entry name" value="AstE_AspA_cat"/>
    <property type="match status" value="1"/>
</dbReference>
<dbReference type="RefSeq" id="WP_041048138.1">
    <property type="nucleotide sequence ID" value="NZ_JXAK01000022.1"/>
</dbReference>
<feature type="domain" description="Succinylglutamate desuccinylase/Aspartoacylase catalytic" evidence="6">
    <location>
        <begin position="55"/>
        <end position="110"/>
    </location>
</feature>
<keyword evidence="3" id="KW-0378">Hydrolase</keyword>
<reference evidence="7 8" key="1">
    <citation type="submission" date="2014-12" db="EMBL/GenBank/DDBJ databases">
        <title>Draft genome sequence of Paenibacillus kamchatkensis strain B-2647.</title>
        <authorList>
            <person name="Karlyshev A.V."/>
            <person name="Kudryashova E.B."/>
        </authorList>
    </citation>
    <scope>NUCLEOTIDE SEQUENCE [LARGE SCALE GENOMIC DNA]</scope>
    <source>
        <strain evidence="7 8">VKM B-2647</strain>
    </source>
</reference>
<dbReference type="InterPro" id="IPR053138">
    <property type="entry name" value="N-alpha-Ac-DABA_deacetylase"/>
</dbReference>
<feature type="compositionally biased region" description="Polar residues" evidence="5">
    <location>
        <begin position="106"/>
        <end position="115"/>
    </location>
</feature>
<feature type="region of interest" description="Disordered" evidence="5">
    <location>
        <begin position="104"/>
        <end position="127"/>
    </location>
</feature>
<dbReference type="Gene3D" id="3.40.630.10">
    <property type="entry name" value="Zn peptidases"/>
    <property type="match status" value="1"/>
</dbReference>
<evidence type="ECO:0000256" key="2">
    <source>
        <dbReference type="ARBA" id="ARBA00022723"/>
    </source>
</evidence>
<dbReference type="SUPFAM" id="SSF53187">
    <property type="entry name" value="Zn-dependent exopeptidases"/>
    <property type="match status" value="1"/>
</dbReference>
<protein>
    <recommendedName>
        <fullName evidence="6">Succinylglutamate desuccinylase/Aspartoacylase catalytic domain-containing protein</fullName>
    </recommendedName>
</protein>
<accession>A0ABR5AH93</accession>
<name>A0ABR5AH93_9BACL</name>
<evidence type="ECO:0000259" key="6">
    <source>
        <dbReference type="Pfam" id="PF24827"/>
    </source>
</evidence>
<keyword evidence="2" id="KW-0479">Metal-binding</keyword>
<organism evidence="7 8">
    <name type="scientific">Gordoniibacillus kamchatkensis</name>
    <dbReference type="NCBI Taxonomy" id="1590651"/>
    <lineage>
        <taxon>Bacteria</taxon>
        <taxon>Bacillati</taxon>
        <taxon>Bacillota</taxon>
        <taxon>Bacilli</taxon>
        <taxon>Bacillales</taxon>
        <taxon>Paenibacillaceae</taxon>
        <taxon>Gordoniibacillus</taxon>
    </lineage>
</organism>
<dbReference type="PANTHER" id="PTHR37326:SF1">
    <property type="entry name" value="BLL3975 PROTEIN"/>
    <property type="match status" value="1"/>
</dbReference>
<evidence type="ECO:0000313" key="7">
    <source>
        <dbReference type="EMBL" id="KIL40341.1"/>
    </source>
</evidence>
<dbReference type="PANTHER" id="PTHR37326">
    <property type="entry name" value="BLL3975 PROTEIN"/>
    <property type="match status" value="1"/>
</dbReference>
<comment type="cofactor">
    <cofactor evidence="1">
        <name>Zn(2+)</name>
        <dbReference type="ChEBI" id="CHEBI:29105"/>
    </cofactor>
</comment>
<sequence length="127" mass="13979">MTKEQTVRLPIGCYEWDKNARANKRSLLLAVDDDGKMEREPVALPVLELAGEREGPALLILAGVHGDEYEGIETILRLFADLQPEHVSGNLLMIPCANPYAYRGGTRSSQRTGSISRARFPADRTAA</sequence>
<evidence type="ECO:0000256" key="3">
    <source>
        <dbReference type="ARBA" id="ARBA00022801"/>
    </source>
</evidence>
<gene>
    <name evidence="7" type="ORF">SD70_13930</name>
</gene>
<keyword evidence="4" id="KW-0862">Zinc</keyword>
<keyword evidence="8" id="KW-1185">Reference proteome</keyword>
<evidence type="ECO:0000256" key="1">
    <source>
        <dbReference type="ARBA" id="ARBA00001947"/>
    </source>
</evidence>
<proteinExistence type="predicted"/>